<dbReference type="HAMAP" id="MF_00530">
    <property type="entry name" value="ATP_synth_epsil_bac"/>
    <property type="match status" value="1"/>
</dbReference>
<dbReference type="NCBIfam" id="TIGR01216">
    <property type="entry name" value="ATP_synt_epsi"/>
    <property type="match status" value="1"/>
</dbReference>
<name>A0A3D8J975_9HELI</name>
<keyword evidence="14" id="KW-1185">Reference proteome</keyword>
<comment type="subcellular location">
    <subcellularLocation>
        <location evidence="10">Cell membrane</location>
        <topology evidence="10">Peripheral membrane protein</topology>
    </subcellularLocation>
    <subcellularLocation>
        <location evidence="2">Endomembrane system</location>
        <topology evidence="2">Peripheral membrane protein</topology>
    </subcellularLocation>
</comment>
<dbReference type="Proteomes" id="UP000256424">
    <property type="component" value="Unassembled WGS sequence"/>
</dbReference>
<evidence type="ECO:0000256" key="5">
    <source>
        <dbReference type="ARBA" id="ARBA00022475"/>
    </source>
</evidence>
<proteinExistence type="inferred from homology"/>
<evidence type="ECO:0000256" key="8">
    <source>
        <dbReference type="ARBA" id="ARBA00023196"/>
    </source>
</evidence>
<evidence type="ECO:0000313" key="13">
    <source>
        <dbReference type="EMBL" id="RDU73656.1"/>
    </source>
</evidence>
<evidence type="ECO:0000256" key="11">
    <source>
        <dbReference type="RuleBase" id="RU003656"/>
    </source>
</evidence>
<evidence type="ECO:0000256" key="9">
    <source>
        <dbReference type="ARBA" id="ARBA00023310"/>
    </source>
</evidence>
<dbReference type="GO" id="GO:0012505">
    <property type="term" value="C:endomembrane system"/>
    <property type="evidence" value="ECO:0007669"/>
    <property type="project" value="UniProtKB-SubCell"/>
</dbReference>
<evidence type="ECO:0000256" key="4">
    <source>
        <dbReference type="ARBA" id="ARBA00022448"/>
    </source>
</evidence>
<dbReference type="InterPro" id="IPR001469">
    <property type="entry name" value="ATP_synth_F1_dsu/esu"/>
</dbReference>
<dbReference type="OrthoDB" id="9799969at2"/>
<evidence type="ECO:0000313" key="14">
    <source>
        <dbReference type="Proteomes" id="UP000256424"/>
    </source>
</evidence>
<comment type="function">
    <text evidence="1 10">Produces ATP from ADP in the presence of a proton gradient across the membrane.</text>
</comment>
<dbReference type="GO" id="GO:0046933">
    <property type="term" value="F:proton-transporting ATP synthase activity, rotational mechanism"/>
    <property type="evidence" value="ECO:0007669"/>
    <property type="project" value="UniProtKB-UniRule"/>
</dbReference>
<comment type="similarity">
    <text evidence="3 10 11">Belongs to the ATPase epsilon chain family.</text>
</comment>
<evidence type="ECO:0000256" key="2">
    <source>
        <dbReference type="ARBA" id="ARBA00004184"/>
    </source>
</evidence>
<keyword evidence="6 10" id="KW-0406">Ion transport</keyword>
<organism evidence="13 14">
    <name type="scientific">Helicobacter aurati</name>
    <dbReference type="NCBI Taxonomy" id="137778"/>
    <lineage>
        <taxon>Bacteria</taxon>
        <taxon>Pseudomonadati</taxon>
        <taxon>Campylobacterota</taxon>
        <taxon>Epsilonproteobacteria</taxon>
        <taxon>Campylobacterales</taxon>
        <taxon>Helicobacteraceae</taxon>
        <taxon>Helicobacter</taxon>
    </lineage>
</organism>
<keyword evidence="9 10" id="KW-0066">ATP synthesis</keyword>
<evidence type="ECO:0000256" key="1">
    <source>
        <dbReference type="ARBA" id="ARBA00003543"/>
    </source>
</evidence>
<sequence length="126" mass="13805">MENFQLDIVTPYGEIFKGKANAVYLPGKNGEFGILPGHYDMLALLQTGVIDIRSEVHHDLVAINWGYVEVSGNKVTVLADGAVCVHTNDNNSQVAKALEQAKQLLREASSDTLIIATALRRLEEIQ</sequence>
<evidence type="ECO:0000259" key="12">
    <source>
        <dbReference type="Pfam" id="PF02823"/>
    </source>
</evidence>
<dbReference type="EMBL" id="NXLW01000001">
    <property type="protein sequence ID" value="RDU73656.1"/>
    <property type="molecule type" value="Genomic_DNA"/>
</dbReference>
<keyword evidence="5 10" id="KW-1003">Cell membrane</keyword>
<feature type="domain" description="ATP synthase F1 complex delta/epsilon subunit N-terminal" evidence="12">
    <location>
        <begin position="4"/>
        <end position="82"/>
    </location>
</feature>
<dbReference type="PANTHER" id="PTHR13822:SF10">
    <property type="entry name" value="ATP SYNTHASE EPSILON CHAIN, CHLOROPLASTIC"/>
    <property type="match status" value="1"/>
</dbReference>
<dbReference type="GO" id="GO:0005886">
    <property type="term" value="C:plasma membrane"/>
    <property type="evidence" value="ECO:0007669"/>
    <property type="project" value="UniProtKB-SubCell"/>
</dbReference>
<evidence type="ECO:0000256" key="3">
    <source>
        <dbReference type="ARBA" id="ARBA00005712"/>
    </source>
</evidence>
<dbReference type="Gene3D" id="2.60.15.10">
    <property type="entry name" value="F0F1 ATP synthase delta/epsilon subunit, N-terminal"/>
    <property type="match status" value="1"/>
</dbReference>
<keyword evidence="10" id="KW-0375">Hydrogen ion transport</keyword>
<dbReference type="InterPro" id="IPR020546">
    <property type="entry name" value="ATP_synth_F1_dsu/esu_N"/>
</dbReference>
<dbReference type="CDD" id="cd12152">
    <property type="entry name" value="F1-ATPase_delta"/>
    <property type="match status" value="1"/>
</dbReference>
<keyword evidence="7 10" id="KW-0472">Membrane</keyword>
<dbReference type="SUPFAM" id="SSF51344">
    <property type="entry name" value="Epsilon subunit of F1F0-ATP synthase N-terminal domain"/>
    <property type="match status" value="1"/>
</dbReference>
<evidence type="ECO:0000256" key="6">
    <source>
        <dbReference type="ARBA" id="ARBA00023065"/>
    </source>
</evidence>
<comment type="subunit">
    <text evidence="10 11">F-type ATPases have 2 components, CF(1) - the catalytic core - and CF(0) - the membrane proton channel. CF(1) has five subunits: alpha(3), beta(3), gamma(1), delta(1), epsilon(1). CF(0) has three main subunits: a, b and c.</text>
</comment>
<dbReference type="AlphaFoldDB" id="A0A3D8J975"/>
<dbReference type="Pfam" id="PF02823">
    <property type="entry name" value="ATP-synt_DE_N"/>
    <property type="match status" value="1"/>
</dbReference>
<comment type="caution">
    <text evidence="13">The sequence shown here is derived from an EMBL/GenBank/DDBJ whole genome shotgun (WGS) entry which is preliminary data.</text>
</comment>
<evidence type="ECO:0000256" key="10">
    <source>
        <dbReference type="HAMAP-Rule" id="MF_00530"/>
    </source>
</evidence>
<dbReference type="PANTHER" id="PTHR13822">
    <property type="entry name" value="ATP SYNTHASE DELTA/EPSILON CHAIN"/>
    <property type="match status" value="1"/>
</dbReference>
<dbReference type="RefSeq" id="WP_104763693.1">
    <property type="nucleotide sequence ID" value="NZ_FZPM01000030.1"/>
</dbReference>
<accession>A0A3D8J975</accession>
<dbReference type="GO" id="GO:0005524">
    <property type="term" value="F:ATP binding"/>
    <property type="evidence" value="ECO:0007669"/>
    <property type="project" value="UniProtKB-UniRule"/>
</dbReference>
<keyword evidence="8 10" id="KW-0139">CF(1)</keyword>
<dbReference type="GO" id="GO:0045259">
    <property type="term" value="C:proton-transporting ATP synthase complex"/>
    <property type="evidence" value="ECO:0007669"/>
    <property type="project" value="UniProtKB-KW"/>
</dbReference>
<protein>
    <recommendedName>
        <fullName evidence="10">ATP synthase epsilon chain</fullName>
    </recommendedName>
    <alternativeName>
        <fullName evidence="10">ATP synthase F1 sector epsilon subunit</fullName>
    </alternativeName>
    <alternativeName>
        <fullName evidence="10">F-ATPase epsilon subunit</fullName>
    </alternativeName>
</protein>
<dbReference type="InterPro" id="IPR036771">
    <property type="entry name" value="ATPsynth_dsu/esu_N"/>
</dbReference>
<evidence type="ECO:0000256" key="7">
    <source>
        <dbReference type="ARBA" id="ARBA00023136"/>
    </source>
</evidence>
<keyword evidence="4 10" id="KW-0813">Transport</keyword>
<gene>
    <name evidence="10" type="primary">atpC</name>
    <name evidence="13" type="ORF">CQA66_00220</name>
</gene>
<reference evidence="13 14" key="1">
    <citation type="submission" date="2018-04" db="EMBL/GenBank/DDBJ databases">
        <title>Novel Campyloabacter and Helicobacter Species and Strains.</title>
        <authorList>
            <person name="Mannion A.J."/>
            <person name="Shen Z."/>
            <person name="Fox J.G."/>
        </authorList>
    </citation>
    <scope>NUCLEOTIDE SEQUENCE [LARGE SCALE GENOMIC DNA]</scope>
    <source>
        <strain evidence="13 14">MIT 97-5075</strain>
    </source>
</reference>